<comment type="caution">
    <text evidence="7">The sequence shown here is derived from an EMBL/GenBank/DDBJ whole genome shotgun (WGS) entry which is preliminary data.</text>
</comment>
<keyword evidence="1" id="KW-0808">Transferase</keyword>
<evidence type="ECO:0000256" key="3">
    <source>
        <dbReference type="ARBA" id="ARBA00023012"/>
    </source>
</evidence>
<dbReference type="EMBL" id="JADCSA010000008">
    <property type="protein sequence ID" value="MBE7324894.1"/>
    <property type="molecule type" value="Genomic_DNA"/>
</dbReference>
<dbReference type="InterPro" id="IPR003594">
    <property type="entry name" value="HATPase_dom"/>
</dbReference>
<feature type="transmembrane region" description="Helical" evidence="4">
    <location>
        <begin position="120"/>
        <end position="138"/>
    </location>
</feature>
<feature type="transmembrane region" description="Helical" evidence="4">
    <location>
        <begin position="21"/>
        <end position="39"/>
    </location>
</feature>
<organism evidence="7 8">
    <name type="scientific">Nocardioides malaquae</name>
    <dbReference type="NCBI Taxonomy" id="2773426"/>
    <lineage>
        <taxon>Bacteria</taxon>
        <taxon>Bacillati</taxon>
        <taxon>Actinomycetota</taxon>
        <taxon>Actinomycetes</taxon>
        <taxon>Propionibacteriales</taxon>
        <taxon>Nocardioidaceae</taxon>
        <taxon>Nocardioides</taxon>
    </lineage>
</organism>
<keyword evidence="2" id="KW-0418">Kinase</keyword>
<evidence type="ECO:0000256" key="4">
    <source>
        <dbReference type="SAM" id="Phobius"/>
    </source>
</evidence>
<dbReference type="Proteomes" id="UP000756387">
    <property type="component" value="Unassembled WGS sequence"/>
</dbReference>
<keyword evidence="4" id="KW-0812">Transmembrane</keyword>
<feature type="transmembrane region" description="Helical" evidence="4">
    <location>
        <begin position="202"/>
        <end position="221"/>
    </location>
</feature>
<dbReference type="Pfam" id="PF04024">
    <property type="entry name" value="PspC"/>
    <property type="match status" value="1"/>
</dbReference>
<dbReference type="SUPFAM" id="SSF55874">
    <property type="entry name" value="ATPase domain of HSP90 chaperone/DNA topoisomerase II/histidine kinase"/>
    <property type="match status" value="1"/>
</dbReference>
<name>A0ABR9RTI4_9ACTN</name>
<keyword evidence="4" id="KW-0472">Membrane</keyword>
<accession>A0ABR9RTI4</accession>
<keyword evidence="8" id="KW-1185">Reference proteome</keyword>
<feature type="transmembrane region" description="Helical" evidence="4">
    <location>
        <begin position="45"/>
        <end position="65"/>
    </location>
</feature>
<evidence type="ECO:0000259" key="6">
    <source>
        <dbReference type="Pfam" id="PF04024"/>
    </source>
</evidence>
<dbReference type="Pfam" id="PF02518">
    <property type="entry name" value="HATPase_c"/>
    <property type="match status" value="1"/>
</dbReference>
<feature type="domain" description="Phage shock protein PspC N-terminal" evidence="6">
    <location>
        <begin position="11"/>
        <end position="67"/>
    </location>
</feature>
<proteinExistence type="predicted"/>
<gene>
    <name evidence="7" type="ORF">IEQ44_09520</name>
</gene>
<protein>
    <submittedName>
        <fullName evidence="7">PspC domain-containing protein</fullName>
    </submittedName>
</protein>
<feature type="transmembrane region" description="Helical" evidence="4">
    <location>
        <begin position="94"/>
        <end position="114"/>
    </location>
</feature>
<sequence>MESPTEAAPFRRATRNSTDPLVGGVASGLATHLGVPVLWVRLGFVLTTAISGLGIALYAAWWFFLPTDARFEEAAPGLESASRGGRRPRAQQRFADAGLALALGALGLGLVFAVEAILGRGAVVVPVLLAGVGVALLWRQADEAQRERWLDPTGRVDPFRAVFGAGGTAAYVRLAAGVGLLLAAVAVFALTSGSVAVAREVWLASLLGIAGLAVVVGPWVLRLVNDLSAERAERIRTQERADLAAHLHDSVLQTLALVQRNAGDPELVVRLARGQERELRAWLYTGEEADADTVAGALRAGAARVEDEHGVVVDVVTVGDRPMDEALRPLVHAAREAMVNSAKHAGTGRVDVYVEASPDAVEAFVRDRGVGFDPDGVGDDRWGVRHSIIDRMARHGGTAVVRSAPGEGTEVRLRMPVEEDG</sequence>
<feature type="domain" description="Histidine kinase/HSP90-like ATPase" evidence="5">
    <location>
        <begin position="328"/>
        <end position="418"/>
    </location>
</feature>
<evidence type="ECO:0000313" key="7">
    <source>
        <dbReference type="EMBL" id="MBE7324894.1"/>
    </source>
</evidence>
<dbReference type="PANTHER" id="PTHR24421:SF61">
    <property type="entry name" value="OXYGEN SENSOR HISTIDINE KINASE NREB"/>
    <property type="match status" value="1"/>
</dbReference>
<reference evidence="7 8" key="1">
    <citation type="submission" date="2020-10" db="EMBL/GenBank/DDBJ databases">
        <title>Nocardioides sp. isolated from sludge.</title>
        <authorList>
            <person name="Zhang X."/>
        </authorList>
    </citation>
    <scope>NUCLEOTIDE SEQUENCE [LARGE SCALE GENOMIC DNA]</scope>
    <source>
        <strain evidence="7 8">Y6</strain>
    </source>
</reference>
<dbReference type="Gene3D" id="3.30.565.10">
    <property type="entry name" value="Histidine kinase-like ATPase, C-terminal domain"/>
    <property type="match status" value="1"/>
</dbReference>
<dbReference type="RefSeq" id="WP_193638234.1">
    <property type="nucleotide sequence ID" value="NZ_JADCSA010000008.1"/>
</dbReference>
<keyword evidence="3" id="KW-0902">Two-component regulatory system</keyword>
<dbReference type="InterPro" id="IPR036890">
    <property type="entry name" value="HATPase_C_sf"/>
</dbReference>
<dbReference type="CDD" id="cd16917">
    <property type="entry name" value="HATPase_UhpB-NarQ-NarX-like"/>
    <property type="match status" value="1"/>
</dbReference>
<feature type="transmembrane region" description="Helical" evidence="4">
    <location>
        <begin position="170"/>
        <end position="190"/>
    </location>
</feature>
<evidence type="ECO:0000256" key="2">
    <source>
        <dbReference type="ARBA" id="ARBA00022777"/>
    </source>
</evidence>
<evidence type="ECO:0000259" key="5">
    <source>
        <dbReference type="Pfam" id="PF02518"/>
    </source>
</evidence>
<dbReference type="PANTHER" id="PTHR24421">
    <property type="entry name" value="NITRATE/NITRITE SENSOR PROTEIN NARX-RELATED"/>
    <property type="match status" value="1"/>
</dbReference>
<evidence type="ECO:0000256" key="1">
    <source>
        <dbReference type="ARBA" id="ARBA00022679"/>
    </source>
</evidence>
<keyword evidence="4" id="KW-1133">Transmembrane helix</keyword>
<dbReference type="InterPro" id="IPR050482">
    <property type="entry name" value="Sensor_HK_TwoCompSys"/>
</dbReference>
<evidence type="ECO:0000313" key="8">
    <source>
        <dbReference type="Proteomes" id="UP000756387"/>
    </source>
</evidence>
<dbReference type="InterPro" id="IPR007168">
    <property type="entry name" value="Phageshock_PspC_N"/>
</dbReference>